<dbReference type="VEuPathDB" id="FungiDB:CD36_44820"/>
<gene>
    <name evidence="3" type="ordered locus">Cd36_44820</name>
    <name evidence="4" type="ORF">CD36_44820</name>
</gene>
<keyword evidence="5" id="KW-1185">Reference proteome</keyword>
<evidence type="ECO:0000313" key="4">
    <source>
        <dbReference type="EMBL" id="CAX42349.1"/>
    </source>
</evidence>
<evidence type="ECO:0000313" key="3">
    <source>
        <dbReference type="CGD" id="CAL0000159211"/>
    </source>
</evidence>
<dbReference type="GO" id="GO:0007034">
    <property type="term" value="P:vacuolar transport"/>
    <property type="evidence" value="ECO:0007669"/>
    <property type="project" value="InterPro"/>
</dbReference>
<dbReference type="KEGG" id="cdu:CD36_44820"/>
<organism evidence="4 5">
    <name type="scientific">Candida dubliniensis (strain CD36 / ATCC MYA-646 / CBS 7987 / NCPF 3949 / NRRL Y-17841)</name>
    <name type="common">Yeast</name>
    <dbReference type="NCBI Taxonomy" id="573826"/>
    <lineage>
        <taxon>Eukaryota</taxon>
        <taxon>Fungi</taxon>
        <taxon>Dikarya</taxon>
        <taxon>Ascomycota</taxon>
        <taxon>Saccharomycotina</taxon>
        <taxon>Pichiomycetes</taxon>
        <taxon>Debaryomycetaceae</taxon>
        <taxon>Candida/Lodderomyces clade</taxon>
        <taxon>Candida</taxon>
    </lineage>
</organism>
<dbReference type="GeneID" id="8047644"/>
<proteinExistence type="predicted"/>
<dbReference type="InterPro" id="IPR005024">
    <property type="entry name" value="Snf7_fam"/>
</dbReference>
<feature type="compositionally biased region" description="Basic and acidic residues" evidence="2">
    <location>
        <begin position="487"/>
        <end position="502"/>
    </location>
</feature>
<evidence type="ECO:0000256" key="2">
    <source>
        <dbReference type="SAM" id="MobiDB-lite"/>
    </source>
</evidence>
<dbReference type="HOGENOM" id="CLU_021165_3_0_1"/>
<keyword evidence="1" id="KW-0175">Coiled coil</keyword>
<name>B9WGH5_CANDC</name>
<feature type="coiled-coil region" evidence="1">
    <location>
        <begin position="422"/>
        <end position="460"/>
    </location>
</feature>
<dbReference type="EMBL" id="FM992691">
    <property type="protein sequence ID" value="CAX42349.1"/>
    <property type="molecule type" value="Genomic_DNA"/>
</dbReference>
<dbReference type="eggNOG" id="KOG2911">
    <property type="taxonomic scope" value="Eukaryota"/>
</dbReference>
<accession>B9WGH5</accession>
<dbReference type="AlphaFoldDB" id="B9WGH5"/>
<evidence type="ECO:0000256" key="1">
    <source>
        <dbReference type="SAM" id="Coils"/>
    </source>
</evidence>
<evidence type="ECO:0000313" key="5">
    <source>
        <dbReference type="Proteomes" id="UP000002605"/>
    </source>
</evidence>
<dbReference type="CGD" id="CAL0000159211">
    <property type="gene designation" value="Cd36_44820"/>
</dbReference>
<dbReference type="Pfam" id="PF03357">
    <property type="entry name" value="Snf7"/>
    <property type="match status" value="1"/>
</dbReference>
<dbReference type="RefSeq" id="XP_002420129.1">
    <property type="nucleotide sequence ID" value="XM_002420084.1"/>
</dbReference>
<feature type="region of interest" description="Disordered" evidence="2">
    <location>
        <begin position="482"/>
        <end position="502"/>
    </location>
</feature>
<sequence>MSDIETFIKSIPEFKESRLASLYSNFEKNKILNPEGYEANIYAWQTLLLKLITSSKFPDSDISFVTNTANRTLGGSSSSGGGGGGDEFNLSSFLSISKYGSPQNLGPIINELVVHRKVFIPYSLFINGENDSEWVNKGTSIIDYISPKSWIKWGINSIFSKQYSVIDPKTGNLKHDRFIAWEQLTKLSNQYLEIIRKEISKQGTYSSKLFNNHTLYQFLKTKSINNNNNNNNSGHELKKIDFEILLKYWSIYKSVCTIRQPTTISGNDDTIYIKFDNNLEITDDDIGIINIQQNLINLQNRNDYLQMKLNEIDYKSTLLTLPKSEWKFRLKKLMNRKMVLTKSLMNSLNLYDELNNILVKINDSDLNYQMYHQLLISSKILQNMNNKVNLNDIDDLKIDIDEQIAKENEINHALTNDYKQNDEQEEVEDEELEKELNDLYKEINGETSNDETEYQQLENATKGEENVDNVDDKLLDKLTQLKVSESTIREPTKEKQTEPLAN</sequence>
<dbReference type="Proteomes" id="UP000002605">
    <property type="component" value="Chromosome 4"/>
</dbReference>
<protein>
    <submittedName>
        <fullName evidence="4">Uncharacterized protein</fullName>
    </submittedName>
</protein>
<reference evidence="4 5" key="1">
    <citation type="journal article" date="2009" name="Genome Res.">
        <title>Comparative genomics of the fungal pathogens Candida dubliniensis and Candida albicans.</title>
        <authorList>
            <person name="Jackson A.P."/>
            <person name="Gamble J.A."/>
            <person name="Yeomans T."/>
            <person name="Moran G.P."/>
            <person name="Saunders D."/>
            <person name="Harris D."/>
            <person name="Aslett M."/>
            <person name="Barrell J.F."/>
            <person name="Butler G."/>
            <person name="Citiulo F."/>
            <person name="Coleman D.C."/>
            <person name="de Groot P.W.J."/>
            <person name="Goodwin T.J."/>
            <person name="Quail M.A."/>
            <person name="McQuillan J."/>
            <person name="Munro C.A."/>
            <person name="Pain A."/>
            <person name="Poulter R.T."/>
            <person name="Rajandream M.A."/>
            <person name="Renauld H."/>
            <person name="Spiering M.J."/>
            <person name="Tivey A."/>
            <person name="Gow N.A.R."/>
            <person name="Barrell B."/>
            <person name="Sullivan D.J."/>
            <person name="Berriman M."/>
        </authorList>
    </citation>
    <scope>NUCLEOTIDE SEQUENCE [LARGE SCALE GENOMIC DNA]</scope>
    <source>
        <strain evidence="5">CD36 / ATCC MYA-646 / CBS 7987 / NCPF 3949 / NRRL Y-17841</strain>
    </source>
</reference>
<dbReference type="OrthoDB" id="10250120at2759"/>